<organism evidence="9 10">
    <name type="scientific">Electrophorus voltai</name>
    <dbReference type="NCBI Taxonomy" id="2609070"/>
    <lineage>
        <taxon>Eukaryota</taxon>
        <taxon>Metazoa</taxon>
        <taxon>Chordata</taxon>
        <taxon>Craniata</taxon>
        <taxon>Vertebrata</taxon>
        <taxon>Euteleostomi</taxon>
        <taxon>Actinopterygii</taxon>
        <taxon>Neopterygii</taxon>
        <taxon>Teleostei</taxon>
        <taxon>Ostariophysi</taxon>
        <taxon>Gymnotiformes</taxon>
        <taxon>Gymnotoidei</taxon>
        <taxon>Gymnotidae</taxon>
        <taxon>Electrophorus</taxon>
    </lineage>
</organism>
<protein>
    <recommendedName>
        <fullName evidence="8">Homeobox domain-containing protein</fullName>
    </recommendedName>
</protein>
<dbReference type="GO" id="GO:0000981">
    <property type="term" value="F:DNA-binding transcription factor activity, RNA polymerase II-specific"/>
    <property type="evidence" value="ECO:0007669"/>
    <property type="project" value="TreeGrafter"/>
</dbReference>
<dbReference type="GO" id="GO:0045944">
    <property type="term" value="P:positive regulation of transcription by RNA polymerase II"/>
    <property type="evidence" value="ECO:0007669"/>
    <property type="project" value="TreeGrafter"/>
</dbReference>
<dbReference type="Pfam" id="PF00046">
    <property type="entry name" value="Homeodomain"/>
    <property type="match status" value="1"/>
</dbReference>
<evidence type="ECO:0000313" key="10">
    <source>
        <dbReference type="Proteomes" id="UP001239994"/>
    </source>
</evidence>
<accession>A0AAD8ZHX5</accession>
<dbReference type="GO" id="GO:0000978">
    <property type="term" value="F:RNA polymerase II cis-regulatory region sequence-specific DNA binding"/>
    <property type="evidence" value="ECO:0007669"/>
    <property type="project" value="TreeGrafter"/>
</dbReference>
<evidence type="ECO:0000256" key="5">
    <source>
        <dbReference type="ARBA" id="ARBA00023242"/>
    </source>
</evidence>
<keyword evidence="5 6" id="KW-0539">Nucleus</keyword>
<evidence type="ECO:0000313" key="9">
    <source>
        <dbReference type="EMBL" id="KAK1799812.1"/>
    </source>
</evidence>
<dbReference type="PANTHER" id="PTHR45771:SF6">
    <property type="entry name" value="HOMEOTIC PROTEIN SEX COMBS REDUCED"/>
    <property type="match status" value="1"/>
</dbReference>
<comment type="caution">
    <text evidence="9">The sequence shown here is derived from an EMBL/GenBank/DDBJ whole genome shotgun (WGS) entry which is preliminary data.</text>
</comment>
<dbReference type="GO" id="GO:0009952">
    <property type="term" value="P:anterior/posterior pattern specification"/>
    <property type="evidence" value="ECO:0007669"/>
    <property type="project" value="TreeGrafter"/>
</dbReference>
<feature type="domain" description="Homeobox" evidence="8">
    <location>
        <begin position="19"/>
        <end position="46"/>
    </location>
</feature>
<comment type="subcellular location">
    <subcellularLocation>
        <location evidence="1 6">Nucleus</location>
    </subcellularLocation>
</comment>
<keyword evidence="4 6" id="KW-0371">Homeobox</keyword>
<feature type="non-terminal residue" evidence="9">
    <location>
        <position position="1"/>
    </location>
</feature>
<dbReference type="Proteomes" id="UP001239994">
    <property type="component" value="Unassembled WGS sequence"/>
</dbReference>
<dbReference type="PANTHER" id="PTHR45771">
    <property type="entry name" value="HOMEOTIC PROTEIN DEFORMED"/>
    <property type="match status" value="1"/>
</dbReference>
<dbReference type="Gene3D" id="1.10.10.60">
    <property type="entry name" value="Homeodomain-like"/>
    <property type="match status" value="1"/>
</dbReference>
<dbReference type="GO" id="GO:0048704">
    <property type="term" value="P:embryonic skeletal system morphogenesis"/>
    <property type="evidence" value="ECO:0007669"/>
    <property type="project" value="TreeGrafter"/>
</dbReference>
<keyword evidence="2" id="KW-0217">Developmental protein</keyword>
<dbReference type="EMBL" id="JAROKS010000011">
    <property type="protein sequence ID" value="KAK1799812.1"/>
    <property type="molecule type" value="Genomic_DNA"/>
</dbReference>
<evidence type="ECO:0000256" key="2">
    <source>
        <dbReference type="ARBA" id="ARBA00022473"/>
    </source>
</evidence>
<dbReference type="AlphaFoldDB" id="A0AAD8ZHX5"/>
<dbReference type="SUPFAM" id="SSF46689">
    <property type="entry name" value="Homeodomain-like"/>
    <property type="match status" value="1"/>
</dbReference>
<sequence length="51" mass="5921">MKKTHASAVSSCFSGSGPKRSRTAYTRQQILELENDFHYSRYVTRRRSPMP</sequence>
<dbReference type="InterPro" id="IPR050609">
    <property type="entry name" value="Antp_homeobox_Deformed_sf"/>
</dbReference>
<reference evidence="9" key="1">
    <citation type="submission" date="2023-03" db="EMBL/GenBank/DDBJ databases">
        <title>Electrophorus voltai genome.</title>
        <authorList>
            <person name="Bian C."/>
        </authorList>
    </citation>
    <scope>NUCLEOTIDE SEQUENCE</scope>
    <source>
        <strain evidence="9">CB-2022</strain>
        <tissue evidence="9">Muscle</tissue>
    </source>
</reference>
<evidence type="ECO:0000256" key="1">
    <source>
        <dbReference type="ARBA" id="ARBA00004123"/>
    </source>
</evidence>
<keyword evidence="10" id="KW-1185">Reference proteome</keyword>
<evidence type="ECO:0000256" key="6">
    <source>
        <dbReference type="RuleBase" id="RU000682"/>
    </source>
</evidence>
<evidence type="ECO:0000259" key="8">
    <source>
        <dbReference type="Pfam" id="PF00046"/>
    </source>
</evidence>
<proteinExistence type="predicted"/>
<dbReference type="InterPro" id="IPR001356">
    <property type="entry name" value="HD"/>
</dbReference>
<evidence type="ECO:0000256" key="3">
    <source>
        <dbReference type="ARBA" id="ARBA00023125"/>
    </source>
</evidence>
<keyword evidence="3 6" id="KW-0238">DNA-binding</keyword>
<feature type="region of interest" description="Disordered" evidence="7">
    <location>
        <begin position="1"/>
        <end position="23"/>
    </location>
</feature>
<evidence type="ECO:0000256" key="7">
    <source>
        <dbReference type="SAM" id="MobiDB-lite"/>
    </source>
</evidence>
<dbReference type="InterPro" id="IPR009057">
    <property type="entry name" value="Homeodomain-like_sf"/>
</dbReference>
<evidence type="ECO:0000256" key="4">
    <source>
        <dbReference type="ARBA" id="ARBA00023155"/>
    </source>
</evidence>
<gene>
    <name evidence="9" type="ORF">P4O66_006340</name>
</gene>
<dbReference type="GO" id="GO:0005654">
    <property type="term" value="C:nucleoplasm"/>
    <property type="evidence" value="ECO:0007669"/>
    <property type="project" value="TreeGrafter"/>
</dbReference>
<name>A0AAD8ZHX5_9TELE</name>